<evidence type="ECO:0000259" key="15">
    <source>
        <dbReference type="SMART" id="SM00235"/>
    </source>
</evidence>
<feature type="repeat" description="Hemopexin" evidence="13">
    <location>
        <begin position="381"/>
        <end position="428"/>
    </location>
</feature>
<name>A0AAW1ULN9_9CUCU</name>
<dbReference type="CDD" id="cd04278">
    <property type="entry name" value="ZnMc_MMP"/>
    <property type="match status" value="1"/>
</dbReference>
<dbReference type="PIRSF" id="PIRSF001191">
    <property type="entry name" value="Peptidase_M10A_matrix"/>
    <property type="match status" value="1"/>
</dbReference>
<dbReference type="InterPro" id="IPR036375">
    <property type="entry name" value="Hemopexin-like_dom_sf"/>
</dbReference>
<proteinExistence type="inferred from homology"/>
<dbReference type="PANTHER" id="PTHR10201:SF308">
    <property type="entry name" value="MATRIX METALLOPROTEINASE 2"/>
    <property type="match status" value="1"/>
</dbReference>
<dbReference type="InterPro" id="IPR001818">
    <property type="entry name" value="Pept_M10_metallopeptidase"/>
</dbReference>
<feature type="binding site" evidence="11">
    <location>
        <position position="69"/>
    </location>
    <ligand>
        <name>Ca(2+)</name>
        <dbReference type="ChEBI" id="CHEBI:29108"/>
        <label>3</label>
    </ligand>
</feature>
<dbReference type="FunFam" id="2.110.10.10:FF:000018">
    <property type="entry name" value="Matrix metallopeptidase 25b"/>
    <property type="match status" value="1"/>
</dbReference>
<gene>
    <name evidence="16" type="ORF">WA026_001874</name>
</gene>
<feature type="compositionally biased region" description="Polar residues" evidence="14">
    <location>
        <begin position="192"/>
        <end position="202"/>
    </location>
</feature>
<feature type="binding site" evidence="11">
    <location>
        <position position="43"/>
    </location>
    <ligand>
        <name>Ca(2+)</name>
        <dbReference type="ChEBI" id="CHEBI:29108"/>
        <label>3</label>
    </ligand>
</feature>
<feature type="binding site" evidence="11">
    <location>
        <position position="66"/>
    </location>
    <ligand>
        <name>Ca(2+)</name>
        <dbReference type="ChEBI" id="CHEBI:29108"/>
        <label>3</label>
    </ligand>
</feature>
<feature type="binding site" evidence="11">
    <location>
        <position position="292"/>
    </location>
    <ligand>
        <name>Ca(2+)</name>
        <dbReference type="ChEBI" id="CHEBI:29108"/>
        <label>5</label>
    </ligand>
</feature>
<accession>A0AAW1ULN9</accession>
<dbReference type="Gene3D" id="3.40.390.10">
    <property type="entry name" value="Collagenase (Catalytic Domain)"/>
    <property type="match status" value="1"/>
</dbReference>
<keyword evidence="8" id="KW-0865">Zymogen</keyword>
<dbReference type="PROSITE" id="PS51642">
    <property type="entry name" value="HEMOPEXIN_2"/>
    <property type="match status" value="4"/>
</dbReference>
<keyword evidence="2" id="KW-0645">Protease</keyword>
<evidence type="ECO:0000256" key="13">
    <source>
        <dbReference type="PROSITE-ProRule" id="PRU01011"/>
    </source>
</evidence>
<feature type="binding site" evidence="11">
    <location>
        <position position="290"/>
    </location>
    <ligand>
        <name>Ca(2+)</name>
        <dbReference type="ChEBI" id="CHEBI:29108"/>
        <label>4</label>
    </ligand>
</feature>
<dbReference type="SMART" id="SM00235">
    <property type="entry name" value="ZnMc"/>
    <property type="match status" value="1"/>
</dbReference>
<feature type="binding site" evidence="11">
    <location>
        <position position="69"/>
    </location>
    <ligand>
        <name>Ca(2+)</name>
        <dbReference type="ChEBI" id="CHEBI:29108"/>
        <label>1</label>
    </ligand>
</feature>
<dbReference type="InterPro" id="IPR006026">
    <property type="entry name" value="Peptidase_Metallo"/>
</dbReference>
<feature type="region of interest" description="Disordered" evidence="14">
    <location>
        <begin position="149"/>
        <end position="284"/>
    </location>
</feature>
<evidence type="ECO:0000256" key="12">
    <source>
        <dbReference type="PIRSR" id="PIRSR621190-4"/>
    </source>
</evidence>
<keyword evidence="6 10" id="KW-0862">Zinc</keyword>
<feature type="binding site" evidence="11">
    <location>
        <position position="44"/>
    </location>
    <ligand>
        <name>Ca(2+)</name>
        <dbReference type="ChEBI" id="CHEBI:29108"/>
        <label>3</label>
    </ligand>
</feature>
<feature type="compositionally biased region" description="Low complexity" evidence="14">
    <location>
        <begin position="155"/>
        <end position="164"/>
    </location>
</feature>
<feature type="binding site" evidence="10">
    <location>
        <position position="90"/>
    </location>
    <ligand>
        <name>Zn(2+)</name>
        <dbReference type="ChEBI" id="CHEBI:29105"/>
        <label>2</label>
        <note>catalytic</note>
    </ligand>
</feature>
<keyword evidence="5" id="KW-0378">Hydrolase</keyword>
<keyword evidence="17" id="KW-1185">Reference proteome</keyword>
<keyword evidence="4" id="KW-0677">Repeat</keyword>
<dbReference type="InterPro" id="IPR024079">
    <property type="entry name" value="MetalloPept_cat_dom_sf"/>
</dbReference>
<comment type="cofactor">
    <cofactor evidence="11">
        <name>Ca(2+)</name>
        <dbReference type="ChEBI" id="CHEBI:29108"/>
    </cofactor>
    <text evidence="11">Can bind about 5 Ca(2+) ions per subunit.</text>
</comment>
<evidence type="ECO:0000256" key="10">
    <source>
        <dbReference type="PIRSR" id="PIRSR001191-2"/>
    </source>
</evidence>
<dbReference type="SUPFAM" id="SSF50923">
    <property type="entry name" value="Hemopexin-like domain"/>
    <property type="match status" value="1"/>
</dbReference>
<dbReference type="Pfam" id="PF00413">
    <property type="entry name" value="Peptidase_M10"/>
    <property type="match status" value="1"/>
</dbReference>
<dbReference type="Gene3D" id="2.110.10.10">
    <property type="entry name" value="Hemopexin-like domain"/>
    <property type="match status" value="1"/>
</dbReference>
<organism evidence="16 17">
    <name type="scientific">Henosepilachna vigintioctopunctata</name>
    <dbReference type="NCBI Taxonomy" id="420089"/>
    <lineage>
        <taxon>Eukaryota</taxon>
        <taxon>Metazoa</taxon>
        <taxon>Ecdysozoa</taxon>
        <taxon>Arthropoda</taxon>
        <taxon>Hexapoda</taxon>
        <taxon>Insecta</taxon>
        <taxon>Pterygota</taxon>
        <taxon>Neoptera</taxon>
        <taxon>Endopterygota</taxon>
        <taxon>Coleoptera</taxon>
        <taxon>Polyphaga</taxon>
        <taxon>Cucujiformia</taxon>
        <taxon>Coccinelloidea</taxon>
        <taxon>Coccinellidae</taxon>
        <taxon>Epilachninae</taxon>
        <taxon>Epilachnini</taxon>
        <taxon>Henosepilachna</taxon>
    </lineage>
</organism>
<feature type="binding site" evidence="11">
    <location>
        <position position="38"/>
    </location>
    <ligand>
        <name>Zn(2+)</name>
        <dbReference type="ChEBI" id="CHEBI:29105"/>
        <label>1</label>
    </ligand>
</feature>
<dbReference type="SUPFAM" id="SSF55486">
    <property type="entry name" value="Metalloproteases ('zincins'), catalytic domain"/>
    <property type="match status" value="1"/>
</dbReference>
<dbReference type="InterPro" id="IPR018487">
    <property type="entry name" value="Hemopexin-like_repeat"/>
</dbReference>
<feature type="modified residue" description="Phosphotyrosine; by PKDCC" evidence="12">
    <location>
        <position position="368"/>
    </location>
</feature>
<dbReference type="InterPro" id="IPR021190">
    <property type="entry name" value="Pept_M10A"/>
</dbReference>
<dbReference type="GO" id="GO:0008270">
    <property type="term" value="F:zinc ion binding"/>
    <property type="evidence" value="ECO:0007669"/>
    <property type="project" value="InterPro"/>
</dbReference>
<evidence type="ECO:0000256" key="11">
    <source>
        <dbReference type="PIRSR" id="PIRSR621190-2"/>
    </source>
</evidence>
<feature type="repeat" description="Hemopexin" evidence="13">
    <location>
        <begin position="282"/>
        <end position="330"/>
    </location>
</feature>
<dbReference type="GO" id="GO:0031012">
    <property type="term" value="C:extracellular matrix"/>
    <property type="evidence" value="ECO:0007669"/>
    <property type="project" value="InterPro"/>
</dbReference>
<evidence type="ECO:0000256" key="5">
    <source>
        <dbReference type="ARBA" id="ARBA00022801"/>
    </source>
</evidence>
<evidence type="ECO:0000256" key="1">
    <source>
        <dbReference type="ARBA" id="ARBA00010370"/>
    </source>
</evidence>
<feature type="compositionally biased region" description="Basic and acidic residues" evidence="14">
    <location>
        <begin position="252"/>
        <end position="261"/>
    </location>
</feature>
<dbReference type="PANTHER" id="PTHR10201">
    <property type="entry name" value="MATRIX METALLOPROTEINASE"/>
    <property type="match status" value="1"/>
</dbReference>
<dbReference type="AlphaFoldDB" id="A0AAW1ULN9"/>
<dbReference type="PRINTS" id="PR00138">
    <property type="entry name" value="MATRIXIN"/>
</dbReference>
<feature type="binding site" evidence="11">
    <location>
        <position position="435"/>
    </location>
    <ligand>
        <name>Ca(2+)</name>
        <dbReference type="ChEBI" id="CHEBI:29108"/>
        <label>5</label>
    </ligand>
</feature>
<protein>
    <recommendedName>
        <fullName evidence="15">Peptidase metallopeptidase domain-containing protein</fullName>
    </recommendedName>
</protein>
<feature type="binding site" evidence="11">
    <location>
        <position position="108"/>
    </location>
    <ligand>
        <name>Zn(2+)</name>
        <dbReference type="ChEBI" id="CHEBI:29105"/>
        <label>2</label>
        <note>catalytic</note>
    </ligand>
</feature>
<evidence type="ECO:0000313" key="17">
    <source>
        <dbReference type="Proteomes" id="UP001431783"/>
    </source>
</evidence>
<dbReference type="Pfam" id="PF00045">
    <property type="entry name" value="Hemopexin"/>
    <property type="match status" value="4"/>
</dbReference>
<dbReference type="GO" id="GO:0006508">
    <property type="term" value="P:proteolysis"/>
    <property type="evidence" value="ECO:0007669"/>
    <property type="project" value="UniProtKB-KW"/>
</dbReference>
<comment type="cofactor">
    <cofactor evidence="11">
        <name>Zn(2+)</name>
        <dbReference type="ChEBI" id="CHEBI:29105"/>
    </cofactor>
    <text evidence="11">Binds 2 Zn(2+) ions per subunit.</text>
</comment>
<evidence type="ECO:0000256" key="9">
    <source>
        <dbReference type="PIRSR" id="PIRSR001191-1"/>
    </source>
</evidence>
<sequence>MIAKAFEVWSRYSKLTFTEVDSDRADILIYFFSRNHGDNFDFDGKGVVLAHAFFPNGGKSTDVHFDADETWTLSSDPNEEGTNFFNVAAHEFGHSLGLAHSSVDTALMFPWYKEIEDNGNDFELPEDDKNAIQTLYGAREDRLWGRLNPYKPSITTTTTTTTTPRTHRTWRTYPARPTRPPSNRPYDPRYPNGNNPWFNPQKPSKYPHYYPQKPTYPEKKPNINPYKPTRKTPYIPPHTTRTTPIYQNPDKQTPKPTEHPRNEHHHRHHYPPKESPPNRPVPNTCDTSYDAISVIRREVFIFKGAYFWRIGEEGLMDGYPAEIIRLFKGLPHNLTHVDAVYERPDNKIVFFIGNKYYLFSGNRLEHGYPRPLTDLGMPRHLKKLDGAMVWGHNGKTYFYSENMYWRFDEDSSRVELDYPRDMSMWKGVGSNIDAVFQWKDGKTYFFKGKGFWKFNDLHMRVEHEEQKLSAPFWMGCTDNMEGKHFGDKYPHTSPNSASTHTKHDATIFVIAILIANILGSTTKFLYY</sequence>
<feature type="binding site" evidence="10">
    <location>
        <position position="100"/>
    </location>
    <ligand>
        <name>Zn(2+)</name>
        <dbReference type="ChEBI" id="CHEBI:29105"/>
        <label>2</label>
        <note>catalytic</note>
    </ligand>
</feature>
<dbReference type="CDD" id="cd00094">
    <property type="entry name" value="HX"/>
    <property type="match status" value="1"/>
</dbReference>
<evidence type="ECO:0000256" key="3">
    <source>
        <dbReference type="ARBA" id="ARBA00022723"/>
    </source>
</evidence>
<feature type="binding site" evidence="11">
    <location>
        <position position="26"/>
    </location>
    <ligand>
        <name>Ca(2+)</name>
        <dbReference type="ChEBI" id="CHEBI:29108"/>
        <label>2</label>
    </ligand>
</feature>
<feature type="active site" evidence="9">
    <location>
        <position position="91"/>
    </location>
</feature>
<feature type="binding site" evidence="11">
    <location>
        <position position="338"/>
    </location>
    <ligand>
        <name>Ca(2+)</name>
        <dbReference type="ChEBI" id="CHEBI:29108"/>
        <label>4</label>
    </ligand>
</feature>
<dbReference type="InterPro" id="IPR000585">
    <property type="entry name" value="Hemopexin-like_dom"/>
</dbReference>
<evidence type="ECO:0000256" key="6">
    <source>
        <dbReference type="ARBA" id="ARBA00022833"/>
    </source>
</evidence>
<feature type="binding site" evidence="11">
    <location>
        <position position="51"/>
    </location>
    <ligand>
        <name>Zn(2+)</name>
        <dbReference type="ChEBI" id="CHEBI:29105"/>
        <label>1</label>
    </ligand>
</feature>
<reference evidence="16 17" key="1">
    <citation type="submission" date="2023-03" db="EMBL/GenBank/DDBJ databases">
        <title>Genome insight into feeding habits of ladybird beetles.</title>
        <authorList>
            <person name="Li H.-S."/>
            <person name="Huang Y.-H."/>
            <person name="Pang H."/>
        </authorList>
    </citation>
    <scope>NUCLEOTIDE SEQUENCE [LARGE SCALE GENOMIC DNA]</scope>
    <source>
        <strain evidence="16">SYSU_2023b</strain>
        <tissue evidence="16">Whole body</tissue>
    </source>
</reference>
<evidence type="ECO:0000256" key="7">
    <source>
        <dbReference type="ARBA" id="ARBA00023049"/>
    </source>
</evidence>
<evidence type="ECO:0000313" key="16">
    <source>
        <dbReference type="EMBL" id="KAK9883688.1"/>
    </source>
</evidence>
<feature type="binding site" evidence="11">
    <location>
        <position position="387"/>
    </location>
    <ligand>
        <name>Ca(2+)</name>
        <dbReference type="ChEBI" id="CHEBI:29108"/>
        <label>5</label>
    </ligand>
</feature>
<feature type="binding site" evidence="11">
    <location>
        <position position="64"/>
    </location>
    <ligand>
        <name>Zn(2+)</name>
        <dbReference type="ChEBI" id="CHEBI:29105"/>
        <label>1</label>
    </ligand>
</feature>
<dbReference type="Proteomes" id="UP001431783">
    <property type="component" value="Unassembled WGS sequence"/>
</dbReference>
<comment type="similarity">
    <text evidence="1">Belongs to the peptidase M10A family.</text>
</comment>
<dbReference type="SMART" id="SM00120">
    <property type="entry name" value="HX"/>
    <property type="match status" value="4"/>
</dbReference>
<feature type="binding site" evidence="11">
    <location>
        <position position="62"/>
    </location>
    <ligand>
        <name>Ca(2+)</name>
        <dbReference type="ChEBI" id="CHEBI:29108"/>
        <label>2</label>
    </ligand>
</feature>
<feature type="repeat" description="Hemopexin" evidence="13">
    <location>
        <begin position="334"/>
        <end position="379"/>
    </location>
</feature>
<feature type="binding site" evidence="11">
    <location>
        <position position="433"/>
    </location>
    <ligand>
        <name>Ca(2+)</name>
        <dbReference type="ChEBI" id="CHEBI:29108"/>
        <label>4</label>
    </ligand>
</feature>
<keyword evidence="3 10" id="KW-0479">Metal-binding</keyword>
<evidence type="ECO:0000256" key="2">
    <source>
        <dbReference type="ARBA" id="ARBA00022670"/>
    </source>
</evidence>
<feature type="domain" description="Peptidase metallopeptidase" evidence="15">
    <location>
        <begin position="1"/>
        <end position="138"/>
    </location>
</feature>
<feature type="binding site" evidence="11">
    <location>
        <position position="36"/>
    </location>
    <ligand>
        <name>Zn(2+)</name>
        <dbReference type="ChEBI" id="CHEBI:29105"/>
        <label>1</label>
    </ligand>
</feature>
<dbReference type="GO" id="GO:0004222">
    <property type="term" value="F:metalloendopeptidase activity"/>
    <property type="evidence" value="ECO:0007669"/>
    <property type="project" value="InterPro"/>
</dbReference>
<feature type="compositionally biased region" description="Polar residues" evidence="14">
    <location>
        <begin position="239"/>
        <end position="251"/>
    </location>
</feature>
<dbReference type="GO" id="GO:0005615">
    <property type="term" value="C:extracellular space"/>
    <property type="evidence" value="ECO:0007669"/>
    <property type="project" value="TreeGrafter"/>
</dbReference>
<dbReference type="GO" id="GO:0030574">
    <property type="term" value="P:collagen catabolic process"/>
    <property type="evidence" value="ECO:0007669"/>
    <property type="project" value="TreeGrafter"/>
</dbReference>
<evidence type="ECO:0000256" key="4">
    <source>
        <dbReference type="ARBA" id="ARBA00022737"/>
    </source>
</evidence>
<dbReference type="GO" id="GO:0030198">
    <property type="term" value="P:extracellular matrix organization"/>
    <property type="evidence" value="ECO:0007669"/>
    <property type="project" value="TreeGrafter"/>
</dbReference>
<dbReference type="EMBL" id="JARQZJ010000091">
    <property type="protein sequence ID" value="KAK9883688.1"/>
    <property type="molecule type" value="Genomic_DNA"/>
</dbReference>
<comment type="caution">
    <text evidence="16">The sequence shown here is derived from an EMBL/GenBank/DDBJ whole genome shotgun (WGS) entry which is preliminary data.</text>
</comment>
<keyword evidence="11" id="KW-0106">Calcium</keyword>
<keyword evidence="7" id="KW-0482">Metalloprotease</keyword>
<feature type="binding site" evidence="10">
    <location>
        <position position="94"/>
    </location>
    <ligand>
        <name>Zn(2+)</name>
        <dbReference type="ChEBI" id="CHEBI:29105"/>
        <label>2</label>
        <note>catalytic</note>
    </ligand>
</feature>
<dbReference type="InterPro" id="IPR033739">
    <property type="entry name" value="M10A_MMP"/>
</dbReference>
<evidence type="ECO:0000256" key="14">
    <source>
        <dbReference type="SAM" id="MobiDB-lite"/>
    </source>
</evidence>
<feature type="repeat" description="Hemopexin" evidence="13">
    <location>
        <begin position="429"/>
        <end position="476"/>
    </location>
</feature>
<evidence type="ECO:0000256" key="8">
    <source>
        <dbReference type="ARBA" id="ARBA00023145"/>
    </source>
</evidence>